<dbReference type="RefSeq" id="WP_219288012.1">
    <property type="nucleotide sequence ID" value="NZ_RPHB01000003.1"/>
</dbReference>
<accession>A0A951MC93</accession>
<reference evidence="1 2" key="1">
    <citation type="journal article" date="2020" name="Syst. Appl. Microbiol.">
        <title>Arthrospiribacter ruber gen. nov., sp. nov., a novel bacterium isolated from Arthrospira cultures.</title>
        <authorList>
            <person name="Waleron M."/>
            <person name="Misztak A."/>
            <person name="Waleron M.M."/>
            <person name="Furmaniak M."/>
            <person name="Mrozik A."/>
            <person name="Waleron K."/>
        </authorList>
    </citation>
    <scope>NUCLEOTIDE SEQUENCE [LARGE SCALE GENOMIC DNA]</scope>
    <source>
        <strain evidence="1 2">DPMB0001</strain>
    </source>
</reference>
<gene>
    <name evidence="1" type="ORF">EGN73_07750</name>
</gene>
<comment type="caution">
    <text evidence="1">The sequence shown here is derived from an EMBL/GenBank/DDBJ whole genome shotgun (WGS) entry which is preliminary data.</text>
</comment>
<keyword evidence="2" id="KW-1185">Reference proteome</keyword>
<proteinExistence type="predicted"/>
<dbReference type="Proteomes" id="UP000727490">
    <property type="component" value="Unassembled WGS sequence"/>
</dbReference>
<evidence type="ECO:0000313" key="1">
    <source>
        <dbReference type="EMBL" id="MBW3467709.1"/>
    </source>
</evidence>
<name>A0A951MC93_9BACT</name>
<protein>
    <submittedName>
        <fullName evidence="1">Uncharacterized protein</fullName>
    </submittedName>
</protein>
<evidence type="ECO:0000313" key="2">
    <source>
        <dbReference type="Proteomes" id="UP000727490"/>
    </source>
</evidence>
<sequence length="158" mass="18720">MKRYFEIKEYISFEKTKFYSIHEVGEEFCETDKFFLRFINEKEYLEDVQTIKYWIEKIGREFGALERYFRPERKANALPIPPPKSNLRLYCLRVSDAIVILGNGGIKSSKLVQNSPDALPHFNLMNLVAFILKMKNENDQTSFREKEIEGDLSFYINP</sequence>
<dbReference type="EMBL" id="RPHB01000003">
    <property type="protein sequence ID" value="MBW3467709.1"/>
    <property type="molecule type" value="Genomic_DNA"/>
</dbReference>
<organism evidence="1 2">
    <name type="scientific">Arthrospiribacter ruber</name>
    <dbReference type="NCBI Taxonomy" id="2487934"/>
    <lineage>
        <taxon>Bacteria</taxon>
        <taxon>Pseudomonadati</taxon>
        <taxon>Bacteroidota</taxon>
        <taxon>Cytophagia</taxon>
        <taxon>Cytophagales</taxon>
        <taxon>Cyclobacteriaceae</taxon>
        <taxon>Arthrospiribacter</taxon>
    </lineage>
</organism>
<dbReference type="AlphaFoldDB" id="A0A951MC93"/>